<accession>A0AAE8SID1</accession>
<dbReference type="EMBL" id="ONZP01000224">
    <property type="protein sequence ID" value="SPJ78353.1"/>
    <property type="molecule type" value="Genomic_DNA"/>
</dbReference>
<gene>
    <name evidence="1" type="ORF">FTOL_06742</name>
</gene>
<evidence type="ECO:0000313" key="2">
    <source>
        <dbReference type="Proteomes" id="UP001187734"/>
    </source>
</evidence>
<organism evidence="1 2">
    <name type="scientific">Fusarium torulosum</name>
    <dbReference type="NCBI Taxonomy" id="33205"/>
    <lineage>
        <taxon>Eukaryota</taxon>
        <taxon>Fungi</taxon>
        <taxon>Dikarya</taxon>
        <taxon>Ascomycota</taxon>
        <taxon>Pezizomycotina</taxon>
        <taxon>Sordariomycetes</taxon>
        <taxon>Hypocreomycetidae</taxon>
        <taxon>Hypocreales</taxon>
        <taxon>Nectriaceae</taxon>
        <taxon>Fusarium</taxon>
    </lineage>
</organism>
<comment type="caution">
    <text evidence="1">The sequence shown here is derived from an EMBL/GenBank/DDBJ whole genome shotgun (WGS) entry which is preliminary data.</text>
</comment>
<evidence type="ECO:0000313" key="1">
    <source>
        <dbReference type="EMBL" id="SPJ78353.1"/>
    </source>
</evidence>
<name>A0AAE8SID1_9HYPO</name>
<reference evidence="1" key="1">
    <citation type="submission" date="2018-03" db="EMBL/GenBank/DDBJ databases">
        <authorList>
            <person name="Guldener U."/>
        </authorList>
    </citation>
    <scope>NUCLEOTIDE SEQUENCE</scope>
</reference>
<dbReference type="Proteomes" id="UP001187734">
    <property type="component" value="Unassembled WGS sequence"/>
</dbReference>
<protein>
    <submittedName>
        <fullName evidence="1">Uncharacterized protein</fullName>
    </submittedName>
</protein>
<keyword evidence="2" id="KW-1185">Reference proteome</keyword>
<proteinExistence type="predicted"/>
<dbReference type="AlphaFoldDB" id="A0AAE8SID1"/>
<sequence>MAGLGSSRVSTQGDQENRKALNFRFDLGTGIPWTEIGRKDTSGGFGVVEQVKIHQDHHSFTKYESFALKTIIPNGDDDDYRFFKQEIAEPRTTPG</sequence>